<dbReference type="InterPro" id="IPR007658">
    <property type="entry name" value="DUF594"/>
</dbReference>
<feature type="domain" description="DUF4220" evidence="3">
    <location>
        <begin position="50"/>
        <end position="427"/>
    </location>
</feature>
<dbReference type="InterPro" id="IPR025315">
    <property type="entry name" value="DUF4220"/>
</dbReference>
<feature type="transmembrane region" description="Helical" evidence="2">
    <location>
        <begin position="352"/>
        <end position="374"/>
    </location>
</feature>
<protein>
    <submittedName>
        <fullName evidence="4">Putative transmembrane protein</fullName>
    </submittedName>
</protein>
<sequence>MGIPQTAKKLWNEWDIRLFILSSLFLQVLLIFLAPIRKRKLSRQLSPFIWAFYLLADWVAAFSLGLLSDSQNDNDNCGAIANKIRRSAGHLIGNNTNKELQGFWAPFLLLHLGGPDTITAFALEDNELWLRHLLGLLFELAMAVYVFSRAFPMERLLFPTLLMFFAGTVKYGERTRALYLASMDGFRDSMLRKPDPGPNYAKLMNELTSKIEAGLPADIKIKEELNKEELNTTLTVTDDDDGPEPRRLTDIEVITKAHQLVEKFKGLIANLIFSFNDRNDSQAYFKKRTPEDAFRIVEAELNFIYEVLYTKGAVVHTRTVYVLRAFCSCAILASLILFVFTKKHNYDRIDIGITYALLGGAAGLDVVALIMLALSDIAIISYTKPSETRFVQPPETKSISFDIFEKIQSSKNPRWSDSMAQYNLIDYCLTRSLRCVTWTVSKLGLRDLLDHYLYTSYTPVDPKLKEFIYSELMKKSKRAKDARSIKMLCSYRGSSALEESGFQSMLGWSIEAEFDESLLLWHIATDICYNVDNSNNHDKDTATNNTSNSDIKPEGGGNTNEQNTGYPTDTIKPEEGNHREMSKKLSEYMLYLLVVQPSMMSSMAGIGLIRYRDTCAEAKMFFPIQKSKTKEQVRKMLKEVNTNYKPKDVKGDRSKSVLFDAVRLAKDLDKLPELRKWNIICVVWVEMLSYAASHCRGHAHAARLSKGGELLMFVWFLMAHLGLGEQFCIEAGHARAKLIVEK</sequence>
<comment type="caution">
    <text evidence="4">The sequence shown here is derived from an EMBL/GenBank/DDBJ whole genome shotgun (WGS) entry which is preliminary data.</text>
</comment>
<keyword evidence="2" id="KW-1133">Transmembrane helix</keyword>
<keyword evidence="2 4" id="KW-0812">Transmembrane</keyword>
<evidence type="ECO:0000256" key="1">
    <source>
        <dbReference type="SAM" id="MobiDB-lite"/>
    </source>
</evidence>
<organism evidence="4 5">
    <name type="scientific">Thalictrum thalictroides</name>
    <name type="common">Rue-anemone</name>
    <name type="synonym">Anemone thalictroides</name>
    <dbReference type="NCBI Taxonomy" id="46969"/>
    <lineage>
        <taxon>Eukaryota</taxon>
        <taxon>Viridiplantae</taxon>
        <taxon>Streptophyta</taxon>
        <taxon>Embryophyta</taxon>
        <taxon>Tracheophyta</taxon>
        <taxon>Spermatophyta</taxon>
        <taxon>Magnoliopsida</taxon>
        <taxon>Ranunculales</taxon>
        <taxon>Ranunculaceae</taxon>
        <taxon>Thalictroideae</taxon>
        <taxon>Thalictrum</taxon>
    </lineage>
</organism>
<evidence type="ECO:0000259" key="3">
    <source>
        <dbReference type="Pfam" id="PF13968"/>
    </source>
</evidence>
<reference evidence="4 5" key="1">
    <citation type="submission" date="2020-06" db="EMBL/GenBank/DDBJ databases">
        <title>Transcriptomic and genomic resources for Thalictrum thalictroides and T. hernandezii: Facilitating candidate gene discovery in an emerging model plant lineage.</title>
        <authorList>
            <person name="Arias T."/>
            <person name="Riano-Pachon D.M."/>
            <person name="Di Stilio V.S."/>
        </authorList>
    </citation>
    <scope>NUCLEOTIDE SEQUENCE [LARGE SCALE GENOMIC DNA]</scope>
    <source>
        <strain evidence="5">cv. WT478/WT964</strain>
        <tissue evidence="4">Leaves</tissue>
    </source>
</reference>
<dbReference type="OrthoDB" id="1689146at2759"/>
<evidence type="ECO:0000313" key="5">
    <source>
        <dbReference type="Proteomes" id="UP000554482"/>
    </source>
</evidence>
<dbReference type="Pfam" id="PF04578">
    <property type="entry name" value="DUF594"/>
    <property type="match status" value="1"/>
</dbReference>
<dbReference type="Proteomes" id="UP000554482">
    <property type="component" value="Unassembled WGS sequence"/>
</dbReference>
<gene>
    <name evidence="4" type="ORF">FRX31_005335</name>
</gene>
<keyword evidence="2" id="KW-0472">Membrane</keyword>
<feature type="transmembrane region" description="Helical" evidence="2">
    <location>
        <begin position="321"/>
        <end position="340"/>
    </location>
</feature>
<dbReference type="Pfam" id="PF13968">
    <property type="entry name" value="DUF4220"/>
    <property type="match status" value="1"/>
</dbReference>
<feature type="transmembrane region" description="Helical" evidence="2">
    <location>
        <begin position="129"/>
        <end position="147"/>
    </location>
</feature>
<evidence type="ECO:0000256" key="2">
    <source>
        <dbReference type="SAM" id="Phobius"/>
    </source>
</evidence>
<proteinExistence type="predicted"/>
<dbReference type="AlphaFoldDB" id="A0A7J6X5Y3"/>
<dbReference type="PANTHER" id="PTHR31325">
    <property type="entry name" value="OS01G0798800 PROTEIN-RELATED"/>
    <property type="match status" value="1"/>
</dbReference>
<name>A0A7J6X5Y3_THATH</name>
<keyword evidence="5" id="KW-1185">Reference proteome</keyword>
<feature type="region of interest" description="Disordered" evidence="1">
    <location>
        <begin position="534"/>
        <end position="576"/>
    </location>
</feature>
<accession>A0A7J6X5Y3</accession>
<feature type="transmembrane region" description="Helical" evidence="2">
    <location>
        <begin position="48"/>
        <end position="67"/>
    </location>
</feature>
<feature type="transmembrane region" description="Helical" evidence="2">
    <location>
        <begin position="588"/>
        <end position="609"/>
    </location>
</feature>
<dbReference type="EMBL" id="JABWDY010004559">
    <property type="protein sequence ID" value="KAF5205079.1"/>
    <property type="molecule type" value="Genomic_DNA"/>
</dbReference>
<feature type="transmembrane region" description="Helical" evidence="2">
    <location>
        <begin position="16"/>
        <end position="36"/>
    </location>
</feature>
<evidence type="ECO:0000313" key="4">
    <source>
        <dbReference type="EMBL" id="KAF5205079.1"/>
    </source>
</evidence>